<keyword evidence="4" id="KW-0539">Nucleus</keyword>
<accession>A0ABV2AGY5</accession>
<evidence type="ECO:0000256" key="5">
    <source>
        <dbReference type="SAM" id="Coils"/>
    </source>
</evidence>
<proteinExistence type="predicted"/>
<evidence type="ECO:0000259" key="6">
    <source>
        <dbReference type="SMART" id="SM00451"/>
    </source>
</evidence>
<dbReference type="Gene3D" id="3.30.160.60">
    <property type="entry name" value="Classic Zinc Finger"/>
    <property type="match status" value="1"/>
</dbReference>
<name>A0ABV2AGY5_9EUKA</name>
<dbReference type="SUPFAM" id="SSF57667">
    <property type="entry name" value="beta-beta-alpha zinc fingers"/>
    <property type="match status" value="1"/>
</dbReference>
<evidence type="ECO:0000256" key="2">
    <source>
        <dbReference type="ARBA" id="ARBA00022771"/>
    </source>
</evidence>
<feature type="coiled-coil region" evidence="5">
    <location>
        <begin position="81"/>
        <end position="108"/>
    </location>
</feature>
<dbReference type="Proteomes" id="UP001439008">
    <property type="component" value="Unassembled WGS sequence"/>
</dbReference>
<organism evidence="7 8">
    <name type="scientific">Bonamia ostreae</name>
    <dbReference type="NCBI Taxonomy" id="126728"/>
    <lineage>
        <taxon>Eukaryota</taxon>
        <taxon>Sar</taxon>
        <taxon>Rhizaria</taxon>
        <taxon>Endomyxa</taxon>
        <taxon>Ascetosporea</taxon>
        <taxon>Haplosporida</taxon>
        <taxon>Bonamia</taxon>
    </lineage>
</organism>
<reference evidence="7 8" key="1">
    <citation type="journal article" date="2024" name="BMC Biol.">
        <title>Comparative genomics of Ascetosporea gives new insight into the evolutionary basis for animal parasitism in Rhizaria.</title>
        <authorList>
            <person name="Hiltunen Thoren M."/>
            <person name="Onut-Brannstrom I."/>
            <person name="Alfjorden A."/>
            <person name="Peckova H."/>
            <person name="Swords F."/>
            <person name="Hooper C."/>
            <person name="Holzer A.S."/>
            <person name="Bass D."/>
            <person name="Burki F."/>
        </authorList>
    </citation>
    <scope>NUCLEOTIDE SEQUENCE [LARGE SCALE GENOMIC DNA]</scope>
    <source>
        <strain evidence="7">20-A016</strain>
    </source>
</reference>
<keyword evidence="3" id="KW-0862">Zinc</keyword>
<gene>
    <name evidence="7" type="primary">ZMAT2</name>
    <name evidence="7" type="ORF">MHBO_000832</name>
</gene>
<dbReference type="InterPro" id="IPR022755">
    <property type="entry name" value="Znf_C2H2_jaz"/>
</dbReference>
<sequence length="133" mass="15640">MIQNSRKSELAIPKRKPLQADDRKIELLKEVGKTNVITSSTPLSKRGGFYCESCECLLRDSHSYLDHVNGKKHQKLLGMHMRVQKSSVDQVRKKLKELKNRKIEKKEDETDIIQKMEAARIKEEKRKIKKRKR</sequence>
<dbReference type="PANTHER" id="PTHR45986:SF1">
    <property type="entry name" value="ZINC FINGER MATRIN-TYPE PROTEIN 2"/>
    <property type="match status" value="1"/>
</dbReference>
<keyword evidence="5" id="KW-0175">Coiled coil</keyword>
<evidence type="ECO:0000256" key="4">
    <source>
        <dbReference type="ARBA" id="ARBA00023242"/>
    </source>
</evidence>
<feature type="domain" description="U1-type" evidence="6">
    <location>
        <begin position="46"/>
        <end position="80"/>
    </location>
</feature>
<dbReference type="InterPro" id="IPR036236">
    <property type="entry name" value="Znf_C2H2_sf"/>
</dbReference>
<dbReference type="PANTHER" id="PTHR45986">
    <property type="entry name" value="ZINC FINGER MATRIN-TYPE PROTEIN 2"/>
    <property type="match status" value="1"/>
</dbReference>
<comment type="caution">
    <text evidence="7">The sequence shown here is derived from an EMBL/GenBank/DDBJ whole genome shotgun (WGS) entry which is preliminary data.</text>
</comment>
<dbReference type="Pfam" id="PF12171">
    <property type="entry name" value="zf-C2H2_jaz"/>
    <property type="match status" value="1"/>
</dbReference>
<evidence type="ECO:0000313" key="8">
    <source>
        <dbReference type="Proteomes" id="UP001439008"/>
    </source>
</evidence>
<keyword evidence="2" id="KW-0863">Zinc-finger</keyword>
<dbReference type="SMART" id="SM00451">
    <property type="entry name" value="ZnF_U1"/>
    <property type="match status" value="1"/>
</dbReference>
<evidence type="ECO:0000313" key="7">
    <source>
        <dbReference type="EMBL" id="MES1918948.1"/>
    </source>
</evidence>
<protein>
    <submittedName>
        <fullName evidence="7">Zinc finger, matrin-type 2</fullName>
    </submittedName>
</protein>
<dbReference type="EMBL" id="JBDODL010000162">
    <property type="protein sequence ID" value="MES1918948.1"/>
    <property type="molecule type" value="Genomic_DNA"/>
</dbReference>
<keyword evidence="1" id="KW-0479">Metal-binding</keyword>
<evidence type="ECO:0000256" key="1">
    <source>
        <dbReference type="ARBA" id="ARBA00022723"/>
    </source>
</evidence>
<dbReference type="InterPro" id="IPR040107">
    <property type="entry name" value="Snu23"/>
</dbReference>
<keyword evidence="8" id="KW-1185">Reference proteome</keyword>
<evidence type="ECO:0000256" key="3">
    <source>
        <dbReference type="ARBA" id="ARBA00022833"/>
    </source>
</evidence>
<dbReference type="InterPro" id="IPR003604">
    <property type="entry name" value="Matrin/U1-like-C_Znf_C2H2"/>
</dbReference>